<accession>A0A2I7KHB9</accession>
<reference evidence="1 2" key="2">
    <citation type="journal article" date="2017" name="Genome Biol. Evol.">
        <title>Trajectories and Drivers of Genome Evolution in Surface-Associated Marine Phaeobacter.</title>
        <authorList>
            <person name="Freese H.M."/>
            <person name="Sikorski J."/>
            <person name="Bunk B."/>
            <person name="Scheuner C."/>
            <person name="Meier-Kolthoff J.P."/>
            <person name="Sproer C."/>
            <person name="Gram L."/>
            <person name="Overmann J."/>
        </authorList>
    </citation>
    <scope>NUCLEOTIDE SEQUENCE [LARGE SCALE GENOMIC DNA]</scope>
    <source>
        <strain evidence="1 2">P88</strain>
        <plasmid evidence="1">pP88_h</plasmid>
    </source>
</reference>
<geneLocation type="plasmid" evidence="2">
    <name>pp88_h</name>
</geneLocation>
<evidence type="ECO:0000313" key="2">
    <source>
        <dbReference type="Proteomes" id="UP000236447"/>
    </source>
</evidence>
<dbReference type="RefSeq" id="WP_102884809.1">
    <property type="nucleotide sequence ID" value="NZ_CP010733.1"/>
</dbReference>
<dbReference type="EMBL" id="CP010733">
    <property type="protein sequence ID" value="AUR01992.1"/>
    <property type="molecule type" value="Genomic_DNA"/>
</dbReference>
<proteinExistence type="predicted"/>
<name>A0A2I7KHB9_9RHOB</name>
<gene>
    <name evidence="1" type="ORF">PhaeoP88_04680</name>
</gene>
<protein>
    <submittedName>
        <fullName evidence="1">Uncharacterized protein</fullName>
    </submittedName>
</protein>
<reference evidence="1 2" key="1">
    <citation type="journal article" date="2017" name="Front. Microbiol.">
        <title>Phaeobacter piscinae sp. nov., a species of the Roseobacter group and potential aquaculture probiont.</title>
        <authorList>
            <person name="Sonnenschein E.C."/>
            <person name="Phippen C.B.W."/>
            <person name="Nielsen K.F."/>
            <person name="Mateiu R.V."/>
            <person name="Melchiorsen J."/>
            <person name="Gram L."/>
            <person name="Overmann J."/>
            <person name="Freese H.M."/>
        </authorList>
    </citation>
    <scope>NUCLEOTIDE SEQUENCE [LARGE SCALE GENOMIC DNA]</scope>
    <source>
        <strain evidence="1 2">P88</strain>
        <plasmid evidence="1">pP88_h</plasmid>
    </source>
</reference>
<dbReference type="Proteomes" id="UP000236447">
    <property type="component" value="Plasmid pP88_h"/>
</dbReference>
<dbReference type="AlphaFoldDB" id="A0A2I7KHB9"/>
<sequence>MPHDPKVEFCLHAYVVANRARCGQAVQGDMWRLATLALELDAGDRISGILKAATITFLKTVRVNRTKAGEDLAEAVQTYADQLGGELPTYDWQNRADLQ</sequence>
<keyword evidence="1" id="KW-0614">Plasmid</keyword>
<organism evidence="1 2">
    <name type="scientific">Phaeobacter inhibens</name>
    <dbReference type="NCBI Taxonomy" id="221822"/>
    <lineage>
        <taxon>Bacteria</taxon>
        <taxon>Pseudomonadati</taxon>
        <taxon>Pseudomonadota</taxon>
        <taxon>Alphaproteobacteria</taxon>
        <taxon>Rhodobacterales</taxon>
        <taxon>Roseobacteraceae</taxon>
        <taxon>Phaeobacter</taxon>
    </lineage>
</organism>
<evidence type="ECO:0000313" key="1">
    <source>
        <dbReference type="EMBL" id="AUR01992.1"/>
    </source>
</evidence>